<gene>
    <name evidence="2" type="ORF">I4J89_32590</name>
</gene>
<dbReference type="EMBL" id="JADQTO010000019">
    <property type="protein sequence ID" value="MBG0566196.1"/>
    <property type="molecule type" value="Genomic_DNA"/>
</dbReference>
<reference evidence="2" key="1">
    <citation type="submission" date="2020-11" db="EMBL/GenBank/DDBJ databases">
        <title>Isolation and identification of active actinomycetes.</title>
        <authorList>
            <person name="Sun X."/>
        </authorList>
    </citation>
    <scope>NUCLEOTIDE SEQUENCE</scope>
    <source>
        <strain evidence="2">NEAU-A11</strain>
    </source>
</reference>
<feature type="region of interest" description="Disordered" evidence="1">
    <location>
        <begin position="411"/>
        <end position="448"/>
    </location>
</feature>
<protein>
    <submittedName>
        <fullName evidence="2">Uncharacterized protein</fullName>
    </submittedName>
</protein>
<feature type="region of interest" description="Disordered" evidence="1">
    <location>
        <begin position="190"/>
        <end position="209"/>
    </location>
</feature>
<dbReference type="AlphaFoldDB" id="A0A931CFB2"/>
<sequence length="448" mass="46441">MTGHHRAPRGTRLTTTARRTRSRRYRTPPGTRLIARHALARSCQTPLATAARRALTPGCRASWGTRLTAPDRQSLTRHCRTPRVAGFGTAPRDEPRGARAHRRCGTAVRAGPGSSRRSGDRARGTARPTAGHRLIIIGHDRGTAGHGGTRSGRTGRAPPALLVDVARRLPESVRPAIAVRAGGLGELLGRSGPTRAVRPGRTAAGAGLSGHGRASFLVRLRRDSGASVHPAGTGPLNHTGGAVGHRAGPSGHRRGTRTLAPGNDRWDNRGRGPDRPPVAGADPPGSGHAGRPARLFRSTRVPAALGFGRPSPAARLAARPPGTVRPGLAARPIQTMRPGLAARPIQPVRARFGAAARAVRDSVAPGALVARDRRGGVSRPVSGVLGGRGVSGTAVPAGRLAGGVALLGAGPAATGPPGAFLPGTRDAGDRTRRVQPARSRTWRSWNRT</sequence>
<feature type="compositionally biased region" description="Low complexity" evidence="1">
    <location>
        <begin position="107"/>
        <end position="116"/>
    </location>
</feature>
<dbReference type="Proteomes" id="UP000598146">
    <property type="component" value="Unassembled WGS sequence"/>
</dbReference>
<organism evidence="2 3">
    <name type="scientific">Actinoplanes aureus</name>
    <dbReference type="NCBI Taxonomy" id="2792083"/>
    <lineage>
        <taxon>Bacteria</taxon>
        <taxon>Bacillati</taxon>
        <taxon>Actinomycetota</taxon>
        <taxon>Actinomycetes</taxon>
        <taxon>Micromonosporales</taxon>
        <taxon>Micromonosporaceae</taxon>
        <taxon>Actinoplanes</taxon>
    </lineage>
</organism>
<name>A0A931CFB2_9ACTN</name>
<evidence type="ECO:0000256" key="1">
    <source>
        <dbReference type="SAM" id="MobiDB-lite"/>
    </source>
</evidence>
<keyword evidence="3" id="KW-1185">Reference proteome</keyword>
<feature type="region of interest" description="Disordered" evidence="1">
    <location>
        <begin position="83"/>
        <end position="127"/>
    </location>
</feature>
<proteinExistence type="predicted"/>
<feature type="region of interest" description="Disordered" evidence="1">
    <location>
        <begin position="224"/>
        <end position="292"/>
    </location>
</feature>
<accession>A0A931CFB2</accession>
<dbReference type="RefSeq" id="WP_196417977.1">
    <property type="nucleotide sequence ID" value="NZ_JADQTO010000019.1"/>
</dbReference>
<evidence type="ECO:0000313" key="3">
    <source>
        <dbReference type="Proteomes" id="UP000598146"/>
    </source>
</evidence>
<feature type="region of interest" description="Disordered" evidence="1">
    <location>
        <begin position="1"/>
        <end position="25"/>
    </location>
</feature>
<feature type="compositionally biased region" description="Low complexity" evidence="1">
    <location>
        <begin position="411"/>
        <end position="423"/>
    </location>
</feature>
<evidence type="ECO:0000313" key="2">
    <source>
        <dbReference type="EMBL" id="MBG0566196.1"/>
    </source>
</evidence>
<feature type="compositionally biased region" description="Basic and acidic residues" evidence="1">
    <location>
        <begin position="264"/>
        <end position="274"/>
    </location>
</feature>
<comment type="caution">
    <text evidence="2">The sequence shown here is derived from an EMBL/GenBank/DDBJ whole genome shotgun (WGS) entry which is preliminary data.</text>
</comment>